<dbReference type="EMBL" id="JACVVX010000001">
    <property type="protein sequence ID" value="MBD0414006.1"/>
    <property type="molecule type" value="Genomic_DNA"/>
</dbReference>
<dbReference type="GO" id="GO:0015697">
    <property type="term" value="P:quaternary ammonium group transport"/>
    <property type="evidence" value="ECO:0007669"/>
    <property type="project" value="UniProtKB-ARBA"/>
</dbReference>
<dbReference type="InterPro" id="IPR003593">
    <property type="entry name" value="AAA+_ATPase"/>
</dbReference>
<dbReference type="RefSeq" id="WP_188163392.1">
    <property type="nucleotide sequence ID" value="NZ_JACVVX010000001.1"/>
</dbReference>
<dbReference type="NCBIfam" id="TIGR01187">
    <property type="entry name" value="potA"/>
    <property type="match status" value="1"/>
</dbReference>
<dbReference type="EC" id="7.6.2.11" evidence="7"/>
<keyword evidence="2 7" id="KW-1003">Cell membrane</keyword>
<dbReference type="GO" id="GO:0043190">
    <property type="term" value="C:ATP-binding cassette (ABC) transporter complex"/>
    <property type="evidence" value="ECO:0007669"/>
    <property type="project" value="InterPro"/>
</dbReference>
<dbReference type="Pfam" id="PF00005">
    <property type="entry name" value="ABC_tran"/>
    <property type="match status" value="1"/>
</dbReference>
<dbReference type="InterPro" id="IPR005893">
    <property type="entry name" value="PotA-like"/>
</dbReference>
<dbReference type="SUPFAM" id="SSF50331">
    <property type="entry name" value="MOP-like"/>
    <property type="match status" value="1"/>
</dbReference>
<dbReference type="Pfam" id="PF08402">
    <property type="entry name" value="TOBE_2"/>
    <property type="match status" value="1"/>
</dbReference>
<keyword evidence="3 7" id="KW-0547">Nucleotide-binding</keyword>
<organism evidence="9 10">
    <name type="scientific">Oryzicola mucosus</name>
    <dbReference type="NCBI Taxonomy" id="2767425"/>
    <lineage>
        <taxon>Bacteria</taxon>
        <taxon>Pseudomonadati</taxon>
        <taxon>Pseudomonadota</taxon>
        <taxon>Alphaproteobacteria</taxon>
        <taxon>Hyphomicrobiales</taxon>
        <taxon>Phyllobacteriaceae</taxon>
        <taxon>Oryzicola</taxon>
    </lineage>
</organism>
<dbReference type="PROSITE" id="PS50893">
    <property type="entry name" value="ABC_TRANSPORTER_2"/>
    <property type="match status" value="1"/>
</dbReference>
<dbReference type="Proteomes" id="UP000643405">
    <property type="component" value="Unassembled WGS sequence"/>
</dbReference>
<dbReference type="GO" id="GO:0016887">
    <property type="term" value="F:ATP hydrolysis activity"/>
    <property type="evidence" value="ECO:0007669"/>
    <property type="project" value="InterPro"/>
</dbReference>
<accession>A0A8J6PI87</accession>
<name>A0A8J6PI87_9HYPH</name>
<dbReference type="FunFam" id="3.40.50.300:FF:000425">
    <property type="entry name" value="Probable ABC transporter, ATP-binding subunit"/>
    <property type="match status" value="1"/>
</dbReference>
<evidence type="ECO:0000313" key="10">
    <source>
        <dbReference type="Proteomes" id="UP000643405"/>
    </source>
</evidence>
<dbReference type="PANTHER" id="PTHR42781:SF4">
    <property type="entry name" value="SPERMIDINE_PUTRESCINE IMPORT ATP-BINDING PROTEIN POTA"/>
    <property type="match status" value="1"/>
</dbReference>
<dbReference type="InterPro" id="IPR008995">
    <property type="entry name" value="Mo/tungstate-bd_C_term_dom"/>
</dbReference>
<gene>
    <name evidence="7" type="primary">potA</name>
    <name evidence="9" type="ORF">ICI42_05005</name>
</gene>
<evidence type="ECO:0000256" key="6">
    <source>
        <dbReference type="ARBA" id="ARBA00023136"/>
    </source>
</evidence>
<evidence type="ECO:0000256" key="4">
    <source>
        <dbReference type="ARBA" id="ARBA00022840"/>
    </source>
</evidence>
<keyword evidence="1 7" id="KW-0813">Transport</keyword>
<evidence type="ECO:0000259" key="8">
    <source>
        <dbReference type="PROSITE" id="PS50893"/>
    </source>
</evidence>
<keyword evidence="6 7" id="KW-0472">Membrane</keyword>
<evidence type="ECO:0000256" key="5">
    <source>
        <dbReference type="ARBA" id="ARBA00022967"/>
    </source>
</evidence>
<comment type="similarity">
    <text evidence="7">Belongs to the ABC transporter superfamily. Spermidine/putrescine importer (TC 3.A.1.11.1) family.</text>
</comment>
<comment type="subunit">
    <text evidence="7">The complex is composed of two ATP-binding proteins (PotA), two transmembrane proteins (PotB and PotC) and a solute-binding protein (PotD).</text>
</comment>
<dbReference type="SUPFAM" id="SSF52540">
    <property type="entry name" value="P-loop containing nucleoside triphosphate hydrolases"/>
    <property type="match status" value="1"/>
</dbReference>
<keyword evidence="10" id="KW-1185">Reference proteome</keyword>
<evidence type="ECO:0000256" key="2">
    <source>
        <dbReference type="ARBA" id="ARBA00022475"/>
    </source>
</evidence>
<protein>
    <recommendedName>
        <fullName evidence="7">Spermidine/putrescine import ATP-binding protein PotA</fullName>
        <ecNumber evidence="7">7.6.2.11</ecNumber>
    </recommendedName>
</protein>
<dbReference type="AlphaFoldDB" id="A0A8J6PI87"/>
<dbReference type="GO" id="GO:0015417">
    <property type="term" value="F:ABC-type polyamine transporter activity"/>
    <property type="evidence" value="ECO:0007669"/>
    <property type="project" value="UniProtKB-EC"/>
</dbReference>
<dbReference type="InterPro" id="IPR027417">
    <property type="entry name" value="P-loop_NTPase"/>
</dbReference>
<reference evidence="9" key="1">
    <citation type="submission" date="2020-09" db="EMBL/GenBank/DDBJ databases">
        <title>Genome seq and assembly of Tianweitania sp.</title>
        <authorList>
            <person name="Chhetri G."/>
        </authorList>
    </citation>
    <scope>NUCLEOTIDE SEQUENCE</scope>
    <source>
        <strain evidence="9">Rool2</strain>
    </source>
</reference>
<dbReference type="InterPro" id="IPR003439">
    <property type="entry name" value="ABC_transporter-like_ATP-bd"/>
</dbReference>
<dbReference type="SMART" id="SM00382">
    <property type="entry name" value="AAA"/>
    <property type="match status" value="1"/>
</dbReference>
<evidence type="ECO:0000256" key="3">
    <source>
        <dbReference type="ARBA" id="ARBA00022741"/>
    </source>
</evidence>
<comment type="function">
    <text evidence="7">Part of the ABC transporter complex PotABCD involved in spermidine/putrescine import. Responsible for energy coupling to the transport system.</text>
</comment>
<dbReference type="Gene3D" id="2.40.50.100">
    <property type="match status" value="1"/>
</dbReference>
<evidence type="ECO:0000313" key="9">
    <source>
        <dbReference type="EMBL" id="MBD0414006.1"/>
    </source>
</evidence>
<feature type="domain" description="ABC transporter" evidence="8">
    <location>
        <begin position="5"/>
        <end position="235"/>
    </location>
</feature>
<evidence type="ECO:0000256" key="7">
    <source>
        <dbReference type="RuleBase" id="RU364083"/>
    </source>
</evidence>
<proteinExistence type="inferred from homology"/>
<keyword evidence="5 7" id="KW-1278">Translocase</keyword>
<evidence type="ECO:0000256" key="1">
    <source>
        <dbReference type="ARBA" id="ARBA00022448"/>
    </source>
</evidence>
<sequence>MEPVVQFDHVTKNYGSQVAVDDLNLSIEAGKFVTLLGPSGCGKSTSLRMLGGFEMPTSGRILLSGKDVTRVPPNKRNVNIVFQDYALFPHMNVAKNIAFGLELKGLDNKSIHRRVSELLELVQLQDYANRLPNELSGGQRQRVALMRALAPDPDVLLLDEPLSALDAKLRQQMQIELKAIQEKTGKTFMFVTHDQEEALTMSDTIVVMNNGRIEQMGDPSTLYGRPGSVFVANFIGETNLLRSTVLGAEGNLTALDWNGITIKADQGGLSPKAGEHLYVVLRPESIHCSATEPTSGNRIKGKIRQRVFKGNHTSLAVEVGDGAVLNTLVHPGDVAQLAGDDIWVGWKPETATVIPDRHAHR</sequence>
<dbReference type="GO" id="GO:0005524">
    <property type="term" value="F:ATP binding"/>
    <property type="evidence" value="ECO:0007669"/>
    <property type="project" value="UniProtKB-KW"/>
</dbReference>
<comment type="catalytic activity">
    <reaction evidence="7">
        <text>ATP + H2O + polyamine-[polyamine-binding protein]Side 1 = ADP + phosphate + polyamineSide 2 + [polyamine-binding protein]Side 1.</text>
        <dbReference type="EC" id="7.6.2.11"/>
    </reaction>
</comment>
<dbReference type="InterPro" id="IPR050093">
    <property type="entry name" value="ABC_SmlMolc_Importer"/>
</dbReference>
<dbReference type="InterPro" id="IPR013611">
    <property type="entry name" value="Transp-assoc_OB_typ2"/>
</dbReference>
<keyword evidence="4 7" id="KW-0067">ATP-binding</keyword>
<dbReference type="PANTHER" id="PTHR42781">
    <property type="entry name" value="SPERMIDINE/PUTRESCINE IMPORT ATP-BINDING PROTEIN POTA"/>
    <property type="match status" value="1"/>
</dbReference>
<dbReference type="Gene3D" id="3.40.50.300">
    <property type="entry name" value="P-loop containing nucleotide triphosphate hydrolases"/>
    <property type="match status" value="1"/>
</dbReference>
<comment type="caution">
    <text evidence="9">The sequence shown here is derived from an EMBL/GenBank/DDBJ whole genome shotgun (WGS) entry which is preliminary data.</text>
</comment>